<dbReference type="EMBL" id="CAJNYV010004387">
    <property type="protein sequence ID" value="CAF3669624.1"/>
    <property type="molecule type" value="Genomic_DNA"/>
</dbReference>
<organism evidence="2 3">
    <name type="scientific">Rotaria socialis</name>
    <dbReference type="NCBI Taxonomy" id="392032"/>
    <lineage>
        <taxon>Eukaryota</taxon>
        <taxon>Metazoa</taxon>
        <taxon>Spiralia</taxon>
        <taxon>Gnathifera</taxon>
        <taxon>Rotifera</taxon>
        <taxon>Eurotatoria</taxon>
        <taxon>Bdelloidea</taxon>
        <taxon>Philodinida</taxon>
        <taxon>Philodinidae</taxon>
        <taxon>Rotaria</taxon>
    </lineage>
</organism>
<feature type="region of interest" description="Disordered" evidence="1">
    <location>
        <begin position="33"/>
        <end position="73"/>
    </location>
</feature>
<proteinExistence type="predicted"/>
<dbReference type="Proteomes" id="UP000663865">
    <property type="component" value="Unassembled WGS sequence"/>
</dbReference>
<reference evidence="2" key="1">
    <citation type="submission" date="2021-02" db="EMBL/GenBank/DDBJ databases">
        <authorList>
            <person name="Nowell W R."/>
        </authorList>
    </citation>
    <scope>NUCLEOTIDE SEQUENCE</scope>
</reference>
<feature type="compositionally biased region" description="Acidic residues" evidence="1">
    <location>
        <begin position="37"/>
        <end position="61"/>
    </location>
</feature>
<protein>
    <submittedName>
        <fullName evidence="2">Uncharacterized protein</fullName>
    </submittedName>
</protein>
<accession>A0A818SDA2</accession>
<comment type="caution">
    <text evidence="2">The sequence shown here is derived from an EMBL/GenBank/DDBJ whole genome shotgun (WGS) entry which is preliminary data.</text>
</comment>
<gene>
    <name evidence="2" type="ORF">KIK155_LOCUS24578</name>
</gene>
<feature type="compositionally biased region" description="Basic and acidic residues" evidence="1">
    <location>
        <begin position="62"/>
        <end position="73"/>
    </location>
</feature>
<name>A0A818SDA2_9BILA</name>
<evidence type="ECO:0000256" key="1">
    <source>
        <dbReference type="SAM" id="MobiDB-lite"/>
    </source>
</evidence>
<evidence type="ECO:0000313" key="3">
    <source>
        <dbReference type="Proteomes" id="UP000663865"/>
    </source>
</evidence>
<evidence type="ECO:0000313" key="2">
    <source>
        <dbReference type="EMBL" id="CAF3669624.1"/>
    </source>
</evidence>
<dbReference type="AlphaFoldDB" id="A0A818SDA2"/>
<sequence>MNFYEIVTCMIVLNKSLKLPFFLFTGGLLGTTTGGTEAEELDLDPDLDGEGDPDPDLDLENDLDRDRDADDPE</sequence>